<dbReference type="PRINTS" id="PR00124">
    <property type="entry name" value="ATPASEC"/>
</dbReference>
<evidence type="ECO:0000256" key="13">
    <source>
        <dbReference type="SAM" id="Phobius"/>
    </source>
</evidence>
<dbReference type="RefSeq" id="WP_185691027.1">
    <property type="nucleotide sequence ID" value="NZ_JACHVA010000009.1"/>
</dbReference>
<evidence type="ECO:0000256" key="3">
    <source>
        <dbReference type="ARBA" id="ARBA00022448"/>
    </source>
</evidence>
<name>A0A7X1AUX3_9BACT</name>
<sequence length="74" mass="7241">MLNILAELSGDLGAGLTAGLGCFAAALGVGLVGTKAVEAVGRNPGAATAILVQSIIGMALAEAVAFYSLFLYQG</sequence>
<dbReference type="GO" id="GO:0015078">
    <property type="term" value="F:proton transmembrane transporter activity"/>
    <property type="evidence" value="ECO:0007669"/>
    <property type="project" value="InterPro"/>
</dbReference>
<evidence type="ECO:0000256" key="4">
    <source>
        <dbReference type="ARBA" id="ARBA00022547"/>
    </source>
</evidence>
<evidence type="ECO:0000256" key="7">
    <source>
        <dbReference type="ARBA" id="ARBA00022989"/>
    </source>
</evidence>
<dbReference type="InterPro" id="IPR038662">
    <property type="entry name" value="ATP_synth_F0_csu_sf"/>
</dbReference>
<dbReference type="Pfam" id="PF00137">
    <property type="entry name" value="ATP-synt_C"/>
    <property type="match status" value="1"/>
</dbReference>
<dbReference type="PROSITE" id="PS00605">
    <property type="entry name" value="ATPASE_C"/>
    <property type="match status" value="1"/>
</dbReference>
<evidence type="ECO:0000259" key="14">
    <source>
        <dbReference type="Pfam" id="PF00137"/>
    </source>
</evidence>
<evidence type="ECO:0000313" key="16">
    <source>
        <dbReference type="Proteomes" id="UP000525652"/>
    </source>
</evidence>
<evidence type="ECO:0000256" key="2">
    <source>
        <dbReference type="ARBA" id="ARBA00006704"/>
    </source>
</evidence>
<evidence type="ECO:0000313" key="15">
    <source>
        <dbReference type="EMBL" id="MBC2600272.1"/>
    </source>
</evidence>
<proteinExistence type="inferred from homology"/>
<comment type="subcellular location">
    <subcellularLocation>
        <location evidence="1">Membrane</location>
        <topology evidence="1">Multi-pass membrane protein</topology>
    </subcellularLocation>
</comment>
<dbReference type="GO" id="GO:0045259">
    <property type="term" value="C:proton-transporting ATP synthase complex"/>
    <property type="evidence" value="ECO:0007669"/>
    <property type="project" value="UniProtKB-KW"/>
</dbReference>
<accession>A0A7X1AUX3</accession>
<evidence type="ECO:0000256" key="5">
    <source>
        <dbReference type="ARBA" id="ARBA00022692"/>
    </source>
</evidence>
<evidence type="ECO:0000256" key="8">
    <source>
        <dbReference type="ARBA" id="ARBA00023065"/>
    </source>
</evidence>
<dbReference type="InterPro" id="IPR035921">
    <property type="entry name" value="F/V-ATP_Csub_sf"/>
</dbReference>
<protein>
    <recommendedName>
        <fullName evidence="11">ATP synthase F(0) sector subunit c</fullName>
    </recommendedName>
    <alternativeName>
        <fullName evidence="12">F-type ATPase subunit c</fullName>
    </alternativeName>
</protein>
<keyword evidence="4" id="KW-0138">CF(0)</keyword>
<keyword evidence="7 13" id="KW-1133">Transmembrane helix</keyword>
<keyword evidence="5 13" id="KW-0812">Transmembrane</keyword>
<evidence type="ECO:0000256" key="1">
    <source>
        <dbReference type="ARBA" id="ARBA00004141"/>
    </source>
</evidence>
<dbReference type="GO" id="GO:0033177">
    <property type="term" value="C:proton-transporting two-sector ATPase complex, proton-transporting domain"/>
    <property type="evidence" value="ECO:0007669"/>
    <property type="project" value="InterPro"/>
</dbReference>
<keyword evidence="10 13" id="KW-0472">Membrane</keyword>
<dbReference type="GO" id="GO:0008289">
    <property type="term" value="F:lipid binding"/>
    <property type="evidence" value="ECO:0007669"/>
    <property type="project" value="UniProtKB-KW"/>
</dbReference>
<keyword evidence="9" id="KW-0446">Lipid-binding</keyword>
<dbReference type="EMBL" id="JACHVA010000009">
    <property type="protein sequence ID" value="MBC2600272.1"/>
    <property type="molecule type" value="Genomic_DNA"/>
</dbReference>
<evidence type="ECO:0000256" key="11">
    <source>
        <dbReference type="ARBA" id="ARBA00032200"/>
    </source>
</evidence>
<comment type="caution">
    <text evidence="15">The sequence shown here is derived from an EMBL/GenBank/DDBJ whole genome shotgun (WGS) entry which is preliminary data.</text>
</comment>
<dbReference type="Gene3D" id="1.20.20.10">
    <property type="entry name" value="F1F0 ATP synthase subunit C"/>
    <property type="match status" value="1"/>
</dbReference>
<feature type="domain" description="V-ATPase proteolipid subunit C-like" evidence="14">
    <location>
        <begin position="12"/>
        <end position="69"/>
    </location>
</feature>
<dbReference type="SUPFAM" id="SSF81333">
    <property type="entry name" value="F1F0 ATP synthase subunit C"/>
    <property type="match status" value="1"/>
</dbReference>
<keyword evidence="3" id="KW-0813">Transport</keyword>
<organism evidence="15 16">
    <name type="scientific">Puniceicoccus vermicola</name>
    <dbReference type="NCBI Taxonomy" id="388746"/>
    <lineage>
        <taxon>Bacteria</taxon>
        <taxon>Pseudomonadati</taxon>
        <taxon>Verrucomicrobiota</taxon>
        <taxon>Opitutia</taxon>
        <taxon>Puniceicoccales</taxon>
        <taxon>Puniceicoccaceae</taxon>
        <taxon>Puniceicoccus</taxon>
    </lineage>
</organism>
<dbReference type="CDD" id="cd18121">
    <property type="entry name" value="ATP-synt_Fo_c"/>
    <property type="match status" value="1"/>
</dbReference>
<comment type="similarity">
    <text evidence="2">Belongs to the ATPase C chain family.</text>
</comment>
<keyword evidence="8" id="KW-0406">Ion transport</keyword>
<evidence type="ECO:0000256" key="10">
    <source>
        <dbReference type="ARBA" id="ARBA00023136"/>
    </source>
</evidence>
<evidence type="ECO:0000256" key="12">
    <source>
        <dbReference type="ARBA" id="ARBA00032887"/>
    </source>
</evidence>
<dbReference type="Proteomes" id="UP000525652">
    <property type="component" value="Unassembled WGS sequence"/>
</dbReference>
<keyword evidence="6" id="KW-0375">Hydrogen ion transport</keyword>
<evidence type="ECO:0000256" key="6">
    <source>
        <dbReference type="ARBA" id="ARBA00022781"/>
    </source>
</evidence>
<evidence type="ECO:0000256" key="9">
    <source>
        <dbReference type="ARBA" id="ARBA00023121"/>
    </source>
</evidence>
<keyword evidence="16" id="KW-1185">Reference proteome</keyword>
<dbReference type="InterPro" id="IPR000454">
    <property type="entry name" value="ATP_synth_F0_csu"/>
</dbReference>
<dbReference type="InterPro" id="IPR002379">
    <property type="entry name" value="ATPase_proteolipid_c-like_dom"/>
</dbReference>
<dbReference type="InterPro" id="IPR020537">
    <property type="entry name" value="ATP_synth_F0_csu_DDCD_BS"/>
</dbReference>
<feature type="transmembrane region" description="Helical" evidence="13">
    <location>
        <begin position="12"/>
        <end position="34"/>
    </location>
</feature>
<dbReference type="AlphaFoldDB" id="A0A7X1AUX3"/>
<feature type="transmembrane region" description="Helical" evidence="13">
    <location>
        <begin position="46"/>
        <end position="70"/>
    </location>
</feature>
<reference evidence="15 16" key="1">
    <citation type="submission" date="2020-07" db="EMBL/GenBank/DDBJ databases">
        <authorList>
            <person name="Feng X."/>
        </authorList>
    </citation>
    <scope>NUCLEOTIDE SEQUENCE [LARGE SCALE GENOMIC DNA]</scope>
    <source>
        <strain evidence="15 16">JCM14086</strain>
    </source>
</reference>
<dbReference type="GO" id="GO:0015986">
    <property type="term" value="P:proton motive force-driven ATP synthesis"/>
    <property type="evidence" value="ECO:0007669"/>
    <property type="project" value="InterPro"/>
</dbReference>
<gene>
    <name evidence="15" type="ORF">H5P30_00590</name>
</gene>